<dbReference type="Proteomes" id="UP001152607">
    <property type="component" value="Unassembled WGS sequence"/>
</dbReference>
<keyword evidence="2" id="KW-0472">Membrane</keyword>
<proteinExistence type="predicted"/>
<keyword evidence="2" id="KW-1133">Transmembrane helix</keyword>
<gene>
    <name evidence="3" type="ORF">PDIGIT_LOCUS15426</name>
</gene>
<organism evidence="3 4">
    <name type="scientific">Periconia digitata</name>
    <dbReference type="NCBI Taxonomy" id="1303443"/>
    <lineage>
        <taxon>Eukaryota</taxon>
        <taxon>Fungi</taxon>
        <taxon>Dikarya</taxon>
        <taxon>Ascomycota</taxon>
        <taxon>Pezizomycotina</taxon>
        <taxon>Dothideomycetes</taxon>
        <taxon>Pleosporomycetidae</taxon>
        <taxon>Pleosporales</taxon>
        <taxon>Massarineae</taxon>
        <taxon>Periconiaceae</taxon>
        <taxon>Periconia</taxon>
    </lineage>
</organism>
<feature type="region of interest" description="Disordered" evidence="1">
    <location>
        <begin position="1"/>
        <end position="37"/>
    </location>
</feature>
<keyword evidence="4" id="KW-1185">Reference proteome</keyword>
<evidence type="ECO:0000256" key="2">
    <source>
        <dbReference type="SAM" id="Phobius"/>
    </source>
</evidence>
<name>A0A9W4UWI1_9PLEO</name>
<accession>A0A9W4UWI1</accession>
<evidence type="ECO:0000256" key="1">
    <source>
        <dbReference type="SAM" id="MobiDB-lite"/>
    </source>
</evidence>
<evidence type="ECO:0000313" key="3">
    <source>
        <dbReference type="EMBL" id="CAI6342221.1"/>
    </source>
</evidence>
<evidence type="ECO:0000313" key="4">
    <source>
        <dbReference type="Proteomes" id="UP001152607"/>
    </source>
</evidence>
<reference evidence="3" key="1">
    <citation type="submission" date="2023-01" db="EMBL/GenBank/DDBJ databases">
        <authorList>
            <person name="Van Ghelder C."/>
            <person name="Rancurel C."/>
        </authorList>
    </citation>
    <scope>NUCLEOTIDE SEQUENCE</scope>
    <source>
        <strain evidence="3">CNCM I-4278</strain>
    </source>
</reference>
<protein>
    <submittedName>
        <fullName evidence="3">Uncharacterized protein</fullName>
    </submittedName>
</protein>
<dbReference type="EMBL" id="CAOQHR010000013">
    <property type="protein sequence ID" value="CAI6342221.1"/>
    <property type="molecule type" value="Genomic_DNA"/>
</dbReference>
<dbReference type="AlphaFoldDB" id="A0A9W4UWI1"/>
<keyword evidence="2" id="KW-0812">Transmembrane</keyword>
<feature type="transmembrane region" description="Helical" evidence="2">
    <location>
        <begin position="134"/>
        <end position="154"/>
    </location>
</feature>
<sequence length="162" mass="17988">MKVIKGQGKRRAQVKVNPKTSRHPPQNGHHRHACTSDTPCSLTGTLSPIYRTLTQSFANSSNSTPSSIPFCLIFSNRSPKILSTRSSSSTSATSTFSSTRLTLSPSSVARLRSFSLHRSSFSFLTTSLRAARPLWYALYLCFSNGAISSMYQLVRFTRCWRS</sequence>
<comment type="caution">
    <text evidence="3">The sequence shown here is derived from an EMBL/GenBank/DDBJ whole genome shotgun (WGS) entry which is preliminary data.</text>
</comment>